<dbReference type="CDD" id="cd02394">
    <property type="entry name" value="KH-I_Vigilin_rpt6"/>
    <property type="match status" value="1"/>
</dbReference>
<dbReference type="CDD" id="cd22411">
    <property type="entry name" value="KH-I_Vigilin_rpt8"/>
    <property type="match status" value="1"/>
</dbReference>
<keyword evidence="3" id="KW-0677">Repeat</keyword>
<dbReference type="Pfam" id="PF00013">
    <property type="entry name" value="KH_1"/>
    <property type="match status" value="13"/>
</dbReference>
<dbReference type="CDD" id="cd22408">
    <property type="entry name" value="KH-I_Vigilin_rpt4"/>
    <property type="match status" value="1"/>
</dbReference>
<evidence type="ECO:0000256" key="1">
    <source>
        <dbReference type="ARBA" id="ARBA00004496"/>
    </source>
</evidence>
<evidence type="ECO:0000256" key="2">
    <source>
        <dbReference type="ARBA" id="ARBA00022490"/>
    </source>
</evidence>
<evidence type="ECO:0000259" key="6">
    <source>
        <dbReference type="SMART" id="SM00322"/>
    </source>
</evidence>
<dbReference type="InterPro" id="IPR004088">
    <property type="entry name" value="KH_dom_type_1"/>
</dbReference>
<dbReference type="CDD" id="cd22410">
    <property type="entry name" value="KH-I_Vigilin_rpt7"/>
    <property type="match status" value="1"/>
</dbReference>
<evidence type="ECO:0000313" key="7">
    <source>
        <dbReference type="Proteomes" id="UP000036681"/>
    </source>
</evidence>
<feature type="domain" description="K Homology" evidence="6">
    <location>
        <begin position="1204"/>
        <end position="1274"/>
    </location>
</feature>
<feature type="domain" description="K Homology" evidence="6">
    <location>
        <begin position="420"/>
        <end position="485"/>
    </location>
</feature>
<name>A0A9J2PCM1_ASCLU</name>
<feature type="domain" description="K Homology" evidence="6">
    <location>
        <begin position="737"/>
        <end position="806"/>
    </location>
</feature>
<sequence length="1342" mass="150149">MKWLDGGRKRACSLRGGTEPDLVPRICARQSTLPRAGKEMENGTTFETDHHIGQPDLASEGSLNLAPGAERHHAMAQNGTAAGSSGISQPEINVLNYSTDFPELPEVPTLPMGKPIGGAWSKPPTVRSQVVTQVFQLRGDERASRTNGKSFGNTNEEQQRCNEIAKATDTTIELCEAKDHSLTVLITGKRGKVEDARSRLVRELQTQATREIAIPKEHHRILIGKEGSKLRQLEQETDCRIVVPGRDSPSDIIRIIGPREGIEKAVHEIQLASDKQSKLAQEHLMIPRIYYPWIRGPNNETMDALMAETGAKINIPPPSANNEIIVITGEKEGVHRAADELNKIYEEKKANAKPVTCQVARAQHRYVIGPQRRGLTEILKETGVSVEVPTEEEDSDTITLRGDPAKLGEALALVYAKASSVITSEISCEHWMHKFLIGPKGSTLQTLVPNKDKVQIDFEDGGTIYLEGPPEDVKAAQTSLTNEIDRLTREMSSDTIKVHPSLHRHVIGRGGALISKIKEETGVQITIPNEQTNSDEIKVEGKKEGVKKAIEEIAEIVKRIENEKSRDILIEQRFHKQIIGAKGEAISKLREQYPSVVFSFPDASKKSDVVNLRGDKNEVDKVFKQLTALNKELVCLYGLGKKCLVRFWGRNCTQFFTVWHFQLENNFQMTVPIFKEFHKHIIGKGGANVRKIREDTQTRIDLPGGESGEDKITVTGKKANVEKAVEQLTQIQNELASIVTSEVSIPQKVHSRLLGGGRRLIHDIQDQCGGVHIKFPPEKSSSDKVSIRGPKEDVAKAEKMLLALAKDRELSSFEDSVKAKSEFHRFLIGRGGGNIKKIREKYPDVRILFPRETDTDDETIHLLGKKEEVAVVKKQLESMISELNETVEMKMDVDPKYHRHFVMRGAAVLREIQEQNGGVIISFPRAGSYESKVTIKGIKQCVESAKARIEEIVEDLAAQVTIQVEIPSIHHRALLSNRGQKVQDICTKYNVQIKFPDRRLREEAERLEHEGAGDVEHTGEPSPLDMIVLSGRDTKCEEAKQALLALVPITKKARVVLVHVAYEHHRYLIGRSGETVRSLMQAHDVNISIPHQDKHLDEITVTGQAENVEEVVADILKMVTKLEESAEDRKLRSFKLSVDIPQEYHTRLIGFRGRVVNELQAKHNVEIAFPRGEDPPNTIVLTGYEKNCEACKEEMEAMVGEVQSLFTQEISLDASFHPRLIGQRRRNVRKVMEEFQVEIRFPRANDPDPNLVVVAGKNEDAVYDCIDYLRGQEEDYLQERNERGQYLSQRLPDPAPVPKAPQVKIEGAPWQLDMQSEDQFPSMGTTPSCTTAGGAWGGVRRF</sequence>
<dbReference type="CDD" id="cd22413">
    <property type="entry name" value="KH-I_Vigilin_rpt10"/>
    <property type="match status" value="1"/>
</dbReference>
<dbReference type="Pfam" id="PF24668">
    <property type="entry name" value="KH_Vigilin"/>
    <property type="match status" value="1"/>
</dbReference>
<keyword evidence="4 5" id="KW-0694">RNA-binding</keyword>
<dbReference type="CDD" id="cd22409">
    <property type="entry name" value="KH-I_Vigilin_rpt5"/>
    <property type="match status" value="1"/>
</dbReference>
<feature type="domain" description="K Homology" evidence="6">
    <location>
        <begin position="490"/>
        <end position="558"/>
    </location>
</feature>
<reference evidence="8" key="1">
    <citation type="submission" date="2023-03" db="UniProtKB">
        <authorList>
            <consortium name="WormBaseParasite"/>
        </authorList>
    </citation>
    <scope>IDENTIFICATION</scope>
</reference>
<dbReference type="CDD" id="cd22414">
    <property type="entry name" value="KH-I_Vigilin_rpt11"/>
    <property type="match status" value="1"/>
</dbReference>
<dbReference type="CDD" id="cd22418">
    <property type="entry name" value="KH-I_Vigilin_rpt15"/>
    <property type="match status" value="1"/>
</dbReference>
<evidence type="ECO:0000313" key="8">
    <source>
        <dbReference type="WBParaSite" id="ALUE_0000745101-mRNA-1"/>
    </source>
</evidence>
<dbReference type="CDD" id="cd22412">
    <property type="entry name" value="KH-I_Vigilin_rpt9"/>
    <property type="match status" value="1"/>
</dbReference>
<feature type="domain" description="K Homology" evidence="6">
    <location>
        <begin position="1132"/>
        <end position="1200"/>
    </location>
</feature>
<comment type="subcellular location">
    <subcellularLocation>
        <location evidence="1">Cytoplasm</location>
    </subcellularLocation>
</comment>
<keyword evidence="7" id="KW-1185">Reference proteome</keyword>
<dbReference type="InterPro" id="IPR004087">
    <property type="entry name" value="KH_dom"/>
</dbReference>
<organism evidence="7 8">
    <name type="scientific">Ascaris lumbricoides</name>
    <name type="common">Giant roundworm</name>
    <dbReference type="NCBI Taxonomy" id="6252"/>
    <lineage>
        <taxon>Eukaryota</taxon>
        <taxon>Metazoa</taxon>
        <taxon>Ecdysozoa</taxon>
        <taxon>Nematoda</taxon>
        <taxon>Chromadorea</taxon>
        <taxon>Rhabditida</taxon>
        <taxon>Spirurina</taxon>
        <taxon>Ascaridomorpha</taxon>
        <taxon>Ascaridoidea</taxon>
        <taxon>Ascarididae</taxon>
        <taxon>Ascaris</taxon>
    </lineage>
</organism>
<dbReference type="InterPro" id="IPR057778">
    <property type="entry name" value="KH_Vigilin_N"/>
</dbReference>
<dbReference type="PROSITE" id="PS50084">
    <property type="entry name" value="KH_TYPE_1"/>
    <property type="match status" value="14"/>
</dbReference>
<dbReference type="InterPro" id="IPR036612">
    <property type="entry name" value="KH_dom_type_1_sf"/>
</dbReference>
<feature type="domain" description="K Homology" evidence="6">
    <location>
        <begin position="206"/>
        <end position="274"/>
    </location>
</feature>
<feature type="domain" description="K Homology" evidence="6">
    <location>
        <begin position="562"/>
        <end position="631"/>
    </location>
</feature>
<dbReference type="GO" id="GO:0003729">
    <property type="term" value="F:mRNA binding"/>
    <property type="evidence" value="ECO:0007669"/>
    <property type="project" value="TreeGrafter"/>
</dbReference>
<proteinExistence type="predicted"/>
<dbReference type="PANTHER" id="PTHR10627">
    <property type="entry name" value="SCP160"/>
    <property type="match status" value="1"/>
</dbReference>
<feature type="domain" description="K Homology" evidence="6">
    <location>
        <begin position="665"/>
        <end position="733"/>
    </location>
</feature>
<dbReference type="Proteomes" id="UP000036681">
    <property type="component" value="Unplaced"/>
</dbReference>
<feature type="domain" description="K Homology" evidence="6">
    <location>
        <begin position="351"/>
        <end position="419"/>
    </location>
</feature>
<feature type="domain" description="K Homology" evidence="6">
    <location>
        <begin position="958"/>
        <end position="1048"/>
    </location>
</feature>
<feature type="domain" description="K Homology" evidence="6">
    <location>
        <begin position="278"/>
        <end position="346"/>
    </location>
</feature>
<evidence type="ECO:0000256" key="4">
    <source>
        <dbReference type="ARBA" id="ARBA00022884"/>
    </source>
</evidence>
<dbReference type="CDD" id="cd22407">
    <property type="entry name" value="KH-I_Vigilin_rpt3"/>
    <property type="match status" value="1"/>
</dbReference>
<feature type="domain" description="K Homology" evidence="6">
    <location>
        <begin position="1050"/>
        <end position="1120"/>
    </location>
</feature>
<evidence type="ECO:0000256" key="5">
    <source>
        <dbReference type="PROSITE-ProRule" id="PRU00117"/>
    </source>
</evidence>
<accession>A0A9J2PCM1</accession>
<evidence type="ECO:0000256" key="3">
    <source>
        <dbReference type="ARBA" id="ARBA00022737"/>
    </source>
</evidence>
<dbReference type="Gene3D" id="3.30.1370.10">
    <property type="entry name" value="K Homology domain, type 1"/>
    <property type="match status" value="14"/>
</dbReference>
<protein>
    <submittedName>
        <fullName evidence="8">K Homology domain-containing protein</fullName>
    </submittedName>
</protein>
<feature type="domain" description="K Homology" evidence="6">
    <location>
        <begin position="811"/>
        <end position="881"/>
    </location>
</feature>
<dbReference type="CDD" id="cd22417">
    <property type="entry name" value="KH-I_Vigilin_rpt14"/>
    <property type="match status" value="1"/>
</dbReference>
<dbReference type="SMART" id="SM00322">
    <property type="entry name" value="KH"/>
    <property type="match status" value="14"/>
</dbReference>
<dbReference type="PANTHER" id="PTHR10627:SF31">
    <property type="entry name" value="DODECA-SATELLITE-BINDING PROTEIN 1, ISOFORM A"/>
    <property type="match status" value="1"/>
</dbReference>
<keyword evidence="2" id="KW-0963">Cytoplasm</keyword>
<dbReference type="WBParaSite" id="ALUE_0000745101-mRNA-1">
    <property type="protein sequence ID" value="ALUE_0000745101-mRNA-1"/>
    <property type="gene ID" value="ALUE_0000745101"/>
</dbReference>
<dbReference type="CDD" id="cd22406">
    <property type="entry name" value="KH-I_Vigilin_rpt2"/>
    <property type="match status" value="1"/>
</dbReference>
<feature type="domain" description="K Homology" evidence="6">
    <location>
        <begin position="885"/>
        <end position="954"/>
    </location>
</feature>
<dbReference type="SUPFAM" id="SSF54791">
    <property type="entry name" value="Eukaryotic type KH-domain (KH-domain type I)"/>
    <property type="match status" value="13"/>
</dbReference>